<evidence type="ECO:0000313" key="3">
    <source>
        <dbReference type="Proteomes" id="UP000245942"/>
    </source>
</evidence>
<dbReference type="InterPro" id="IPR039961">
    <property type="entry name" value="Nuo9.5"/>
</dbReference>
<dbReference type="GeneID" id="37016293"/>
<dbReference type="OrthoDB" id="2093409at2759"/>
<keyword evidence="1" id="KW-0472">Membrane</keyword>
<evidence type="ECO:0000256" key="1">
    <source>
        <dbReference type="SAM" id="Phobius"/>
    </source>
</evidence>
<dbReference type="EMBL" id="KZ819337">
    <property type="protein sequence ID" value="PWN18288.1"/>
    <property type="molecule type" value="Genomic_DNA"/>
</dbReference>
<dbReference type="Proteomes" id="UP000245942">
    <property type="component" value="Unassembled WGS sequence"/>
</dbReference>
<keyword evidence="1" id="KW-1133">Transmembrane helix</keyword>
<dbReference type="PANTHER" id="PTHR38488:SF1">
    <property type="entry name" value="OXIDOREDUCTASE 9.5 KDA SUBUNIT, PUTATIVE (AFU_ORTHOLOGUE AFUA_5G08980)-RELATED"/>
    <property type="match status" value="1"/>
</dbReference>
<feature type="transmembrane region" description="Helical" evidence="1">
    <location>
        <begin position="24"/>
        <end position="42"/>
    </location>
</feature>
<proteinExistence type="predicted"/>
<reference evidence="2 3" key="1">
    <citation type="journal article" date="2018" name="Mol. Biol. Evol.">
        <title>Broad Genomic Sampling Reveals a Smut Pathogenic Ancestry of the Fungal Clade Ustilaginomycotina.</title>
        <authorList>
            <person name="Kijpornyongpan T."/>
            <person name="Mondo S.J."/>
            <person name="Barry K."/>
            <person name="Sandor L."/>
            <person name="Lee J."/>
            <person name="Lipzen A."/>
            <person name="Pangilinan J."/>
            <person name="LaButti K."/>
            <person name="Hainaut M."/>
            <person name="Henrissat B."/>
            <person name="Grigoriev I.V."/>
            <person name="Spatafora J.W."/>
            <person name="Aime M.C."/>
        </authorList>
    </citation>
    <scope>NUCLEOTIDE SEQUENCE [LARGE SCALE GENOMIC DNA]</scope>
    <source>
        <strain evidence="2 3">MCA 4718</strain>
    </source>
</reference>
<gene>
    <name evidence="2" type="ORF">BCV69DRAFT_301424</name>
</gene>
<dbReference type="AlphaFoldDB" id="A0A316U0A9"/>
<dbReference type="RefSeq" id="XP_025345448.1">
    <property type="nucleotide sequence ID" value="XM_025494559.1"/>
</dbReference>
<protein>
    <recommendedName>
        <fullName evidence="4">NADH-ubiquinone oxidoreductase 9.5 kDa subunit</fullName>
    </recommendedName>
</protein>
<dbReference type="PANTHER" id="PTHR38488">
    <property type="entry name" value="OXIDOREDUCTASE 9.5 KDA SUBUNIT, PUTATIVE (AFU_ORTHOLOGUE AFUA_5G08980)-RELATED"/>
    <property type="match status" value="1"/>
</dbReference>
<keyword evidence="1" id="KW-0812">Transmembrane</keyword>
<evidence type="ECO:0008006" key="4">
    <source>
        <dbReference type="Google" id="ProtNLM"/>
    </source>
</evidence>
<dbReference type="CDD" id="cd22903">
    <property type="entry name" value="NI9M"/>
    <property type="match status" value="1"/>
</dbReference>
<keyword evidence="3" id="KW-1185">Reference proteome</keyword>
<evidence type="ECO:0000313" key="2">
    <source>
        <dbReference type="EMBL" id="PWN18288.1"/>
    </source>
</evidence>
<sequence>MAAIFSPFRNTYKYLQRSAHEQPVVFFSLLIGCTGPLLVVTIPPIRRSMGWKPAEKVPTSFPVPNRAREELSGYDDE</sequence>
<dbReference type="STRING" id="1684307.A0A316U0A9"/>
<name>A0A316U0A9_9BASI</name>
<organism evidence="2 3">
    <name type="scientific">Pseudomicrostroma glucosiphilum</name>
    <dbReference type="NCBI Taxonomy" id="1684307"/>
    <lineage>
        <taxon>Eukaryota</taxon>
        <taxon>Fungi</taxon>
        <taxon>Dikarya</taxon>
        <taxon>Basidiomycota</taxon>
        <taxon>Ustilaginomycotina</taxon>
        <taxon>Exobasidiomycetes</taxon>
        <taxon>Microstromatales</taxon>
        <taxon>Microstromatales incertae sedis</taxon>
        <taxon>Pseudomicrostroma</taxon>
    </lineage>
</organism>
<accession>A0A316U0A9</accession>